<proteinExistence type="predicted"/>
<dbReference type="AlphaFoldDB" id="A0A0E9URA0"/>
<dbReference type="EMBL" id="GBXM01041079">
    <property type="protein sequence ID" value="JAH67498.1"/>
    <property type="molecule type" value="Transcribed_RNA"/>
</dbReference>
<accession>A0A0E9URA0</accession>
<organism evidence="1">
    <name type="scientific">Anguilla anguilla</name>
    <name type="common">European freshwater eel</name>
    <name type="synonym">Muraena anguilla</name>
    <dbReference type="NCBI Taxonomy" id="7936"/>
    <lineage>
        <taxon>Eukaryota</taxon>
        <taxon>Metazoa</taxon>
        <taxon>Chordata</taxon>
        <taxon>Craniata</taxon>
        <taxon>Vertebrata</taxon>
        <taxon>Euteleostomi</taxon>
        <taxon>Actinopterygii</taxon>
        <taxon>Neopterygii</taxon>
        <taxon>Teleostei</taxon>
        <taxon>Anguilliformes</taxon>
        <taxon>Anguillidae</taxon>
        <taxon>Anguilla</taxon>
    </lineage>
</organism>
<protein>
    <submittedName>
        <fullName evidence="1">Uncharacterized protein</fullName>
    </submittedName>
</protein>
<reference evidence="1" key="1">
    <citation type="submission" date="2014-11" db="EMBL/GenBank/DDBJ databases">
        <authorList>
            <person name="Amaro Gonzalez C."/>
        </authorList>
    </citation>
    <scope>NUCLEOTIDE SEQUENCE</scope>
</reference>
<reference evidence="1" key="2">
    <citation type="journal article" date="2015" name="Fish Shellfish Immunol.">
        <title>Early steps in the European eel (Anguilla anguilla)-Vibrio vulnificus interaction in the gills: Role of the RtxA13 toxin.</title>
        <authorList>
            <person name="Callol A."/>
            <person name="Pajuelo D."/>
            <person name="Ebbesson L."/>
            <person name="Teles M."/>
            <person name="MacKenzie S."/>
            <person name="Amaro C."/>
        </authorList>
    </citation>
    <scope>NUCLEOTIDE SEQUENCE</scope>
</reference>
<sequence>MKKGNNTFLLAKMYIHF</sequence>
<evidence type="ECO:0000313" key="1">
    <source>
        <dbReference type="EMBL" id="JAH67498.1"/>
    </source>
</evidence>
<name>A0A0E9URA0_ANGAN</name>